<dbReference type="Proteomes" id="UP000028760">
    <property type="component" value="Unassembled WGS sequence"/>
</dbReference>
<evidence type="ECO:0000259" key="5">
    <source>
        <dbReference type="PROSITE" id="PS51720"/>
    </source>
</evidence>
<dbReference type="Gene3D" id="3.40.50.300">
    <property type="entry name" value="P-loop containing nucleotide triphosphate hydrolases"/>
    <property type="match status" value="3"/>
</dbReference>
<evidence type="ECO:0000256" key="3">
    <source>
        <dbReference type="ARBA" id="ARBA00023134"/>
    </source>
</evidence>
<evidence type="ECO:0000256" key="1">
    <source>
        <dbReference type="ARBA" id="ARBA00008535"/>
    </source>
</evidence>
<comment type="similarity">
    <text evidence="1">Belongs to the TRAFAC class TrmE-Era-EngA-EngB-Septin-like GTPase superfamily. AIG1/Toc34/Toc159-like paraseptin GTPase family. IAN subfamily.</text>
</comment>
<dbReference type="PANTHER" id="PTHR10903:SF188">
    <property type="entry name" value="GTPASE IMAP FAMILY MEMBER 2-LIKE-RELATED"/>
    <property type="match status" value="1"/>
</dbReference>
<feature type="domain" description="AIG1-type G" evidence="5">
    <location>
        <begin position="171"/>
        <end position="367"/>
    </location>
</feature>
<protein>
    <recommendedName>
        <fullName evidence="5">AIG1-type G domain-containing protein</fullName>
    </recommendedName>
</protein>
<reference evidence="6" key="3">
    <citation type="submission" date="2025-09" db="UniProtKB">
        <authorList>
            <consortium name="Ensembl"/>
        </authorList>
    </citation>
    <scope>IDENTIFICATION</scope>
</reference>
<dbReference type="Ensembl" id="ENSPFOT00000000242.2">
    <property type="protein sequence ID" value="ENSPFOP00000000241.2"/>
    <property type="gene ID" value="ENSPFOG00000000263.2"/>
</dbReference>
<feature type="region of interest" description="Disordered" evidence="4">
    <location>
        <begin position="642"/>
        <end position="662"/>
    </location>
</feature>
<dbReference type="PROSITE" id="PS51720">
    <property type="entry name" value="G_AIG1"/>
    <property type="match status" value="2"/>
</dbReference>
<accession>A0A087X388</accession>
<dbReference type="SUPFAM" id="SSF52540">
    <property type="entry name" value="P-loop containing nucleoside triphosphate hydrolases"/>
    <property type="match status" value="2"/>
</dbReference>
<evidence type="ECO:0000256" key="2">
    <source>
        <dbReference type="ARBA" id="ARBA00022741"/>
    </source>
</evidence>
<feature type="domain" description="AIG1-type G" evidence="5">
    <location>
        <begin position="394"/>
        <end position="597"/>
    </location>
</feature>
<evidence type="ECO:0000313" key="6">
    <source>
        <dbReference type="Ensembl" id="ENSPFOP00000000241.2"/>
    </source>
</evidence>
<dbReference type="GeneTree" id="ENSGT01120000271858"/>
<dbReference type="eggNOG" id="ENOG502R7PE">
    <property type="taxonomic scope" value="Eukaryota"/>
</dbReference>
<evidence type="ECO:0000256" key="4">
    <source>
        <dbReference type="SAM" id="MobiDB-lite"/>
    </source>
</evidence>
<name>A0A087X388_POEFO</name>
<sequence length="770" mass="88575">QKKKLVLINTPDLLHPRIPEAELKEHVEVCVSLSDPGPHLFLLVVQPENFTNEQEKRFCKVLELFSDQAFGHSVVLISKSKQKETLNEPLQELIRRCKYNSLIFKDNEIPEMLKLLGDFIGINKEKHLIVDHPSIKRMKDASSAAGKSGKENLLIYFNCFIAACNQKYSYNRTLNLVLCGRRGAGKTSAARAILGQRELQSVSKISECVRNQGEAFGRWLSVVELPALHGRSEREVMEESFRCVSLCDPEGVHAFILVLPVGPLTDEDKGELHTTQDTFSSRVNNNTMILFTTDSDPKHPAVVEFLERDTDIQDLLQICGGRHVVVNSSDRNQFSTVITFVEKMRQKCFTPSILAETYKDKVIQQKKTISRLEAQLSNQAPKTALTGDSEKEGPECLRIVLIGKTGCGKSLSGNTILGGNFFEAKPAQYSVTKRCQKAQSKVDGRPVAVVDTPGLFDSSLSHEEVNEELLKCMSLLAPGPHVFLLVLQIGRLTPEEKETLTFLKEGFGKNSENFTIILFTHGGKLEHHNKSIKEYIEKDCDESFKKLIEDCGGRYHVFENYDEQNRTQVRELIGKIDAMVEENGGGCFTNDMLQEAEAAIRRQMEKILKEKEEEMQQKIEGLLQKHQKEKDDMERELMEVKAKTELQEKNKQDDKRRQKEEKRLKEEYERLKQEYEKQKLEYDIRTEKEAKFREEQVEKHQKEIERLRETYEEEARRKAEEFNEFKEKYSQEFTALKKVHEKQLIDKDGKYDMLKALKELNEKEARAKHR</sequence>
<dbReference type="PANTHER" id="PTHR10903">
    <property type="entry name" value="GTPASE, IMAP FAMILY MEMBER-RELATED"/>
    <property type="match status" value="1"/>
</dbReference>
<dbReference type="AlphaFoldDB" id="A0A087X388"/>
<keyword evidence="7" id="KW-1185">Reference proteome</keyword>
<dbReference type="InterPro" id="IPR006703">
    <property type="entry name" value="G_AIG1"/>
</dbReference>
<dbReference type="EMBL" id="AYCK01015157">
    <property type="status" value="NOT_ANNOTATED_CDS"/>
    <property type="molecule type" value="Genomic_DNA"/>
</dbReference>
<reference evidence="6" key="2">
    <citation type="submission" date="2025-08" db="UniProtKB">
        <authorList>
            <consortium name="Ensembl"/>
        </authorList>
    </citation>
    <scope>IDENTIFICATION</scope>
</reference>
<dbReference type="Pfam" id="PF04548">
    <property type="entry name" value="AIG1"/>
    <property type="match status" value="3"/>
</dbReference>
<dbReference type="CDD" id="cd01852">
    <property type="entry name" value="AIG1"/>
    <property type="match status" value="1"/>
</dbReference>
<dbReference type="STRING" id="48698.ENSPFOP00000000241"/>
<keyword evidence="2" id="KW-0547">Nucleotide-binding</keyword>
<dbReference type="InterPro" id="IPR027417">
    <property type="entry name" value="P-loop_NTPase"/>
</dbReference>
<evidence type="ECO:0000313" key="7">
    <source>
        <dbReference type="Proteomes" id="UP000028760"/>
    </source>
</evidence>
<dbReference type="OMA" id="THEENEM"/>
<organism evidence="6 7">
    <name type="scientific">Poecilia formosa</name>
    <name type="common">Amazon molly</name>
    <name type="synonym">Limia formosa</name>
    <dbReference type="NCBI Taxonomy" id="48698"/>
    <lineage>
        <taxon>Eukaryota</taxon>
        <taxon>Metazoa</taxon>
        <taxon>Chordata</taxon>
        <taxon>Craniata</taxon>
        <taxon>Vertebrata</taxon>
        <taxon>Euteleostomi</taxon>
        <taxon>Actinopterygii</taxon>
        <taxon>Neopterygii</taxon>
        <taxon>Teleostei</taxon>
        <taxon>Neoteleostei</taxon>
        <taxon>Acanthomorphata</taxon>
        <taxon>Ovalentaria</taxon>
        <taxon>Atherinomorphae</taxon>
        <taxon>Cyprinodontiformes</taxon>
        <taxon>Poeciliidae</taxon>
        <taxon>Poeciliinae</taxon>
        <taxon>Poecilia</taxon>
    </lineage>
</organism>
<proteinExistence type="inferred from homology"/>
<reference evidence="7" key="1">
    <citation type="submission" date="2013-10" db="EMBL/GenBank/DDBJ databases">
        <authorList>
            <person name="Schartl M."/>
            <person name="Warren W."/>
        </authorList>
    </citation>
    <scope>NUCLEOTIDE SEQUENCE [LARGE SCALE GENOMIC DNA]</scope>
    <source>
        <strain evidence="7">female</strain>
    </source>
</reference>
<dbReference type="InterPro" id="IPR045058">
    <property type="entry name" value="GIMA/IAN/Toc"/>
</dbReference>
<dbReference type="GO" id="GO:0005525">
    <property type="term" value="F:GTP binding"/>
    <property type="evidence" value="ECO:0007669"/>
    <property type="project" value="UniProtKB-KW"/>
</dbReference>
<keyword evidence="3" id="KW-0342">GTP-binding</keyword>
<dbReference type="FunFam" id="3.40.50.300:FF:000366">
    <property type="entry name" value="GTPase, IMAP family member 2"/>
    <property type="match status" value="1"/>
</dbReference>